<dbReference type="PANTHER" id="PTHR37023:SF1">
    <property type="entry name" value="ISSOD25 TRANSPOSASE TNPA_ISSOD25"/>
    <property type="match status" value="1"/>
</dbReference>
<organism evidence="3 4">
    <name type="scientific">Holdemania filiformis</name>
    <dbReference type="NCBI Taxonomy" id="61171"/>
    <lineage>
        <taxon>Bacteria</taxon>
        <taxon>Bacillati</taxon>
        <taxon>Bacillota</taxon>
        <taxon>Erysipelotrichia</taxon>
        <taxon>Erysipelotrichales</taxon>
        <taxon>Erysipelotrichaceae</taxon>
        <taxon>Holdemania</taxon>
    </lineage>
</organism>
<evidence type="ECO:0000259" key="1">
    <source>
        <dbReference type="Pfam" id="PF04986"/>
    </source>
</evidence>
<dbReference type="GO" id="GO:0003677">
    <property type="term" value="F:DNA binding"/>
    <property type="evidence" value="ECO:0007669"/>
    <property type="project" value="InterPro"/>
</dbReference>
<dbReference type="GeneID" id="83014618"/>
<dbReference type="PANTHER" id="PTHR37023">
    <property type="entry name" value="TRANSPOSASE"/>
    <property type="match status" value="1"/>
</dbReference>
<evidence type="ECO:0000313" key="4">
    <source>
        <dbReference type="Proteomes" id="UP000284178"/>
    </source>
</evidence>
<evidence type="ECO:0000313" key="3">
    <source>
        <dbReference type="EMBL" id="RGR75957.1"/>
    </source>
</evidence>
<dbReference type="InterPro" id="IPR007069">
    <property type="entry name" value="Transposase_32"/>
</dbReference>
<dbReference type="GO" id="GO:0004803">
    <property type="term" value="F:transposase activity"/>
    <property type="evidence" value="ECO:0007669"/>
    <property type="project" value="InterPro"/>
</dbReference>
<comment type="caution">
    <text evidence="3">The sequence shown here is derived from an EMBL/GenBank/DDBJ whole genome shotgun (WGS) entry which is preliminary data.</text>
</comment>
<dbReference type="AlphaFoldDB" id="A0A412G559"/>
<evidence type="ECO:0000259" key="2">
    <source>
        <dbReference type="Pfam" id="PF14319"/>
    </source>
</evidence>
<feature type="domain" description="Transposase zinc-binding" evidence="2">
    <location>
        <begin position="41"/>
        <end position="120"/>
    </location>
</feature>
<dbReference type="EMBL" id="QRUP01000003">
    <property type="protein sequence ID" value="RGR75957.1"/>
    <property type="molecule type" value="Genomic_DNA"/>
</dbReference>
<reference evidence="3 4" key="1">
    <citation type="submission" date="2018-08" db="EMBL/GenBank/DDBJ databases">
        <title>A genome reference for cultivated species of the human gut microbiota.</title>
        <authorList>
            <person name="Zou Y."/>
            <person name="Xue W."/>
            <person name="Luo G."/>
        </authorList>
    </citation>
    <scope>NUCLEOTIDE SEQUENCE [LARGE SCALE GENOMIC DNA]</scope>
    <source>
        <strain evidence="3 4">AF24-29</strain>
    </source>
</reference>
<gene>
    <name evidence="3" type="ORF">DWY25_04255</name>
</gene>
<dbReference type="InterPro" id="IPR026889">
    <property type="entry name" value="Zn_Tnp"/>
</dbReference>
<keyword evidence="4" id="KW-1185">Reference proteome</keyword>
<name>A0A412G559_9FIRM</name>
<feature type="domain" description="Transposase IS801/IS1294" evidence="1">
    <location>
        <begin position="182"/>
        <end position="309"/>
    </location>
</feature>
<protein>
    <submittedName>
        <fullName evidence="3">Uncharacterized protein</fullName>
    </submittedName>
</protein>
<dbReference type="Proteomes" id="UP000284178">
    <property type="component" value="Unassembled WGS sequence"/>
</dbReference>
<dbReference type="GO" id="GO:0006313">
    <property type="term" value="P:DNA transposition"/>
    <property type="evidence" value="ECO:0007669"/>
    <property type="project" value="InterPro"/>
</dbReference>
<dbReference type="Pfam" id="PF04986">
    <property type="entry name" value="Y2_Tnp"/>
    <property type="match status" value="1"/>
</dbReference>
<proteinExistence type="predicted"/>
<sequence length="316" mass="37384">MNLNLYCDYKENFNHCDTRDFEIKHPIKNIMFDNIDWLRNLDQAGKLRPCVLENIEKMLLCRTVYLGFDRFECPRCGNESIVPHSCHSRFCNACGVKYAKQLAAKAVSFCLDVPHRHIVFIISDKLWDWFRQDRSRLNLLFIAARNTISAIVNHSLYKKAKRKGLKNTRYLYKNYRHSTHFGMISTIYTFGRDLKWNPHIHALVPELTYNPDKNAVKSFHHFDFKKLRNTFMYELLRLIEEEIGPSFKKEKNLLYTKYKNGFYVYAKTMTTDKEYAAKNNTQNINACITYAMRYVGRPAMAESRIIQYSKCESKAI</sequence>
<dbReference type="Pfam" id="PF14319">
    <property type="entry name" value="Zn_Tnp_IS91"/>
    <property type="match status" value="1"/>
</dbReference>
<dbReference type="RefSeq" id="WP_117894114.1">
    <property type="nucleotide sequence ID" value="NZ_CABJCV010000003.1"/>
</dbReference>
<accession>A0A412G559</accession>